<keyword evidence="3" id="KW-1185">Reference proteome</keyword>
<name>A0A835MLS8_9ROSI</name>
<dbReference type="GO" id="GO:0003714">
    <property type="term" value="F:transcription corepressor activity"/>
    <property type="evidence" value="ECO:0007669"/>
    <property type="project" value="InterPro"/>
</dbReference>
<feature type="region of interest" description="Disordered" evidence="1">
    <location>
        <begin position="294"/>
        <end position="314"/>
    </location>
</feature>
<gene>
    <name evidence="2" type="ORF">SADUNF_Sadunf13G0059700</name>
</gene>
<dbReference type="OrthoDB" id="525027at2759"/>
<evidence type="ECO:0008006" key="4">
    <source>
        <dbReference type="Google" id="ProtNLM"/>
    </source>
</evidence>
<dbReference type="GO" id="GO:0006351">
    <property type="term" value="P:DNA-templated transcription"/>
    <property type="evidence" value="ECO:0007669"/>
    <property type="project" value="InterPro"/>
</dbReference>
<evidence type="ECO:0000313" key="3">
    <source>
        <dbReference type="Proteomes" id="UP000657918"/>
    </source>
</evidence>
<comment type="caution">
    <text evidence="2">The sequence shown here is derived from an EMBL/GenBank/DDBJ whole genome shotgun (WGS) entry which is preliminary data.</text>
</comment>
<feature type="compositionally biased region" description="Polar residues" evidence="1">
    <location>
        <begin position="294"/>
        <end position="303"/>
    </location>
</feature>
<proteinExistence type="predicted"/>
<feature type="compositionally biased region" description="Low complexity" evidence="1">
    <location>
        <begin position="403"/>
        <end position="418"/>
    </location>
</feature>
<organism evidence="2 3">
    <name type="scientific">Salix dunnii</name>
    <dbReference type="NCBI Taxonomy" id="1413687"/>
    <lineage>
        <taxon>Eukaryota</taxon>
        <taxon>Viridiplantae</taxon>
        <taxon>Streptophyta</taxon>
        <taxon>Embryophyta</taxon>
        <taxon>Tracheophyta</taxon>
        <taxon>Spermatophyta</taxon>
        <taxon>Magnoliopsida</taxon>
        <taxon>eudicotyledons</taxon>
        <taxon>Gunneridae</taxon>
        <taxon>Pentapetalae</taxon>
        <taxon>rosids</taxon>
        <taxon>fabids</taxon>
        <taxon>Malpighiales</taxon>
        <taxon>Salicaceae</taxon>
        <taxon>Saliceae</taxon>
        <taxon>Salix</taxon>
    </lineage>
</organism>
<dbReference type="AlphaFoldDB" id="A0A835MLS8"/>
<accession>A0A835MLS8</accession>
<evidence type="ECO:0000256" key="1">
    <source>
        <dbReference type="SAM" id="MobiDB-lite"/>
    </source>
</evidence>
<dbReference type="PANTHER" id="PTHR21243">
    <property type="entry name" value="PROTEIN SCAI"/>
    <property type="match status" value="1"/>
</dbReference>
<dbReference type="EMBL" id="JADGMS010000013">
    <property type="protein sequence ID" value="KAF9670355.1"/>
    <property type="molecule type" value="Genomic_DNA"/>
</dbReference>
<dbReference type="Proteomes" id="UP000657918">
    <property type="component" value="Unassembled WGS sequence"/>
</dbReference>
<evidence type="ECO:0000313" key="2">
    <source>
        <dbReference type="EMBL" id="KAF9670355.1"/>
    </source>
</evidence>
<reference evidence="2 3" key="1">
    <citation type="submission" date="2020-10" db="EMBL/GenBank/DDBJ databases">
        <title>Plant Genome Project.</title>
        <authorList>
            <person name="Zhang R.-G."/>
        </authorList>
    </citation>
    <scope>NUCLEOTIDE SEQUENCE [LARGE SCALE GENOMIC DNA]</scope>
    <source>
        <strain evidence="2">FAFU-HL-1</strain>
        <tissue evidence="2">Leaf</tissue>
    </source>
</reference>
<protein>
    <recommendedName>
        <fullName evidence="4">Protein SCAI</fullName>
    </recommendedName>
</protein>
<dbReference type="InterPro" id="IPR022709">
    <property type="entry name" value="SCAI"/>
</dbReference>
<feature type="region of interest" description="Disordered" evidence="1">
    <location>
        <begin position="403"/>
        <end position="423"/>
    </location>
</feature>
<dbReference type="Pfam" id="PF12070">
    <property type="entry name" value="SCAI"/>
    <property type="match status" value="2"/>
</dbReference>
<sequence>MTEQHIMSSNTNSNFPVSEVYWSLVDKADKKFSKIRDLPYYERNRYDTYFYKVFKVYTQLWKFQQENRQKLVEAGLKRWEIGEIASRIAQLYYGQYMRTSDSSYLSESYVFYEAILSREYFKDGLFQDLNLANKQLRFFARFLMVSLVWNRREMVHQLVNQLKILVDECRRAFQMSGYLSFEISCLDLDVYEFVMEMKTINQHETDFKEWKLVVQEISRFLKADTTFMNIRPLRYSLVLDLHPDSLPRVATRRSLKLRDAILSSYHHNEVKFSELTVDTFRMLQCLEWEPSGSFYQSSSTKNGQNGGSGSSRINYAQDIADPTLPLNSRKAVLYRPSVTHFLAVLGTICEELAPDGVILIYLSASGRVGHPISPPSGGGTSINTTENTVRNFQSHAMYLDAVSTSPFSSSSNSPNPSSRQSKLDCLHFGTRGNGGLNNIYPTDLIPFTRRPLLIVIDSDSSEAFKAMGLKKWQLSSAFVAISGAEKGEPAAIILSPSCSIPLTTADSSRHHSGSLLTMFLTAPLQTFCLLIGLSGPDVEMDTYNKAEKLLSSSLNEWGLTLATSDILDPVWAQILGDPFLRRLLLRFLFCRAVLTLFAPSFGKKEFHPECMPSLLTSLQPNSSACQTVVLQIASIFGAAKKFIISEGIVLPEHCDVEMASSS</sequence>